<gene>
    <name evidence="12" type="ORF">M0R45_031444</name>
</gene>
<dbReference type="PROSITE" id="PS50158">
    <property type="entry name" value="ZF_CCHC"/>
    <property type="match status" value="1"/>
</dbReference>
<comment type="caution">
    <text evidence="12">The sequence shown here is derived from an EMBL/GenBank/DDBJ whole genome shotgun (WGS) entry which is preliminary data.</text>
</comment>
<dbReference type="GO" id="GO:0004519">
    <property type="term" value="F:endonuclease activity"/>
    <property type="evidence" value="ECO:0007669"/>
    <property type="project" value="UniProtKB-KW"/>
</dbReference>
<feature type="domain" description="CCHC-type" evidence="10">
    <location>
        <begin position="231"/>
        <end position="247"/>
    </location>
</feature>
<keyword evidence="1" id="KW-0645">Protease</keyword>
<keyword evidence="8" id="KW-0862">Zinc</keyword>
<dbReference type="Gene3D" id="3.30.70.270">
    <property type="match status" value="1"/>
</dbReference>
<proteinExistence type="predicted"/>
<dbReference type="SUPFAM" id="SSF57756">
    <property type="entry name" value="Retrovirus zinc finger-like domains"/>
    <property type="match status" value="1"/>
</dbReference>
<dbReference type="SUPFAM" id="SSF56672">
    <property type="entry name" value="DNA/RNA polymerases"/>
    <property type="match status" value="1"/>
</dbReference>
<keyword evidence="4" id="KW-0540">Nuclease</keyword>
<accession>A0AAW1WHJ7</accession>
<evidence type="ECO:0000259" key="11">
    <source>
        <dbReference type="PROSITE" id="PS50878"/>
    </source>
</evidence>
<dbReference type="GO" id="GO:0006508">
    <property type="term" value="P:proteolysis"/>
    <property type="evidence" value="ECO:0007669"/>
    <property type="project" value="UniProtKB-KW"/>
</dbReference>
<feature type="region of interest" description="Disordered" evidence="9">
    <location>
        <begin position="196"/>
        <end position="220"/>
    </location>
</feature>
<evidence type="ECO:0000256" key="5">
    <source>
        <dbReference type="ARBA" id="ARBA00022759"/>
    </source>
</evidence>
<keyword evidence="8" id="KW-0863">Zinc-finger</keyword>
<dbReference type="CDD" id="cd01647">
    <property type="entry name" value="RT_LTR"/>
    <property type="match status" value="1"/>
</dbReference>
<organism evidence="12 13">
    <name type="scientific">Rubus argutus</name>
    <name type="common">Southern blackberry</name>
    <dbReference type="NCBI Taxonomy" id="59490"/>
    <lineage>
        <taxon>Eukaryota</taxon>
        <taxon>Viridiplantae</taxon>
        <taxon>Streptophyta</taxon>
        <taxon>Embryophyta</taxon>
        <taxon>Tracheophyta</taxon>
        <taxon>Spermatophyta</taxon>
        <taxon>Magnoliopsida</taxon>
        <taxon>eudicotyledons</taxon>
        <taxon>Gunneridae</taxon>
        <taxon>Pentapetalae</taxon>
        <taxon>rosids</taxon>
        <taxon>fabids</taxon>
        <taxon>Rosales</taxon>
        <taxon>Rosaceae</taxon>
        <taxon>Rosoideae</taxon>
        <taxon>Rosoideae incertae sedis</taxon>
        <taxon>Rubus</taxon>
    </lineage>
</organism>
<dbReference type="GO" id="GO:0003676">
    <property type="term" value="F:nucleic acid binding"/>
    <property type="evidence" value="ECO:0007669"/>
    <property type="project" value="InterPro"/>
</dbReference>
<evidence type="ECO:0000256" key="7">
    <source>
        <dbReference type="ARBA" id="ARBA00022918"/>
    </source>
</evidence>
<dbReference type="AlphaFoldDB" id="A0AAW1WHJ7"/>
<dbReference type="Gene3D" id="3.10.10.10">
    <property type="entry name" value="HIV Type 1 Reverse Transcriptase, subunit A, domain 1"/>
    <property type="match status" value="1"/>
</dbReference>
<dbReference type="InterPro" id="IPR043502">
    <property type="entry name" value="DNA/RNA_pol_sf"/>
</dbReference>
<evidence type="ECO:0008006" key="14">
    <source>
        <dbReference type="Google" id="ProtNLM"/>
    </source>
</evidence>
<dbReference type="InterPro" id="IPR000477">
    <property type="entry name" value="RT_dom"/>
</dbReference>
<dbReference type="GO" id="GO:0008233">
    <property type="term" value="F:peptidase activity"/>
    <property type="evidence" value="ECO:0007669"/>
    <property type="project" value="UniProtKB-KW"/>
</dbReference>
<evidence type="ECO:0000259" key="10">
    <source>
        <dbReference type="PROSITE" id="PS50158"/>
    </source>
</evidence>
<dbReference type="InterPro" id="IPR001878">
    <property type="entry name" value="Znf_CCHC"/>
</dbReference>
<reference evidence="12 13" key="1">
    <citation type="journal article" date="2023" name="G3 (Bethesda)">
        <title>A chromosome-length genome assembly and annotation of blackberry (Rubus argutus, cv. 'Hillquist').</title>
        <authorList>
            <person name="Bruna T."/>
            <person name="Aryal R."/>
            <person name="Dudchenko O."/>
            <person name="Sargent D.J."/>
            <person name="Mead D."/>
            <person name="Buti M."/>
            <person name="Cavallini A."/>
            <person name="Hytonen T."/>
            <person name="Andres J."/>
            <person name="Pham M."/>
            <person name="Weisz D."/>
            <person name="Mascagni F."/>
            <person name="Usai G."/>
            <person name="Natali L."/>
            <person name="Bassil N."/>
            <person name="Fernandez G.E."/>
            <person name="Lomsadze A."/>
            <person name="Armour M."/>
            <person name="Olukolu B."/>
            <person name="Poorten T."/>
            <person name="Britton C."/>
            <person name="Davik J."/>
            <person name="Ashrafi H."/>
            <person name="Aiden E.L."/>
            <person name="Borodovsky M."/>
            <person name="Worthington M."/>
        </authorList>
    </citation>
    <scope>NUCLEOTIDE SEQUENCE [LARGE SCALE GENOMIC DNA]</scope>
    <source>
        <strain evidence="12">PI 553951</strain>
    </source>
</reference>
<keyword evidence="5" id="KW-0255">Endonuclease</keyword>
<keyword evidence="3" id="KW-0548">Nucleotidyltransferase</keyword>
<dbReference type="InterPro" id="IPR051320">
    <property type="entry name" value="Viral_Replic_Matur_Polypro"/>
</dbReference>
<evidence type="ECO:0000313" key="13">
    <source>
        <dbReference type="Proteomes" id="UP001457282"/>
    </source>
</evidence>
<dbReference type="PANTHER" id="PTHR33064">
    <property type="entry name" value="POL PROTEIN"/>
    <property type="match status" value="1"/>
</dbReference>
<dbReference type="InterPro" id="IPR043128">
    <property type="entry name" value="Rev_trsase/Diguanyl_cyclase"/>
</dbReference>
<dbReference type="EMBL" id="JBEDUW010000006">
    <property type="protein sequence ID" value="KAK9923009.1"/>
    <property type="molecule type" value="Genomic_DNA"/>
</dbReference>
<dbReference type="Pfam" id="PF00078">
    <property type="entry name" value="RVT_1"/>
    <property type="match status" value="1"/>
</dbReference>
<evidence type="ECO:0000256" key="9">
    <source>
        <dbReference type="SAM" id="MobiDB-lite"/>
    </source>
</evidence>
<feature type="domain" description="Reverse transcriptase" evidence="11">
    <location>
        <begin position="528"/>
        <end position="710"/>
    </location>
</feature>
<evidence type="ECO:0000256" key="2">
    <source>
        <dbReference type="ARBA" id="ARBA00022679"/>
    </source>
</evidence>
<dbReference type="GO" id="GO:0003964">
    <property type="term" value="F:RNA-directed DNA polymerase activity"/>
    <property type="evidence" value="ECO:0007669"/>
    <property type="project" value="UniProtKB-KW"/>
</dbReference>
<evidence type="ECO:0000256" key="1">
    <source>
        <dbReference type="ARBA" id="ARBA00022670"/>
    </source>
</evidence>
<dbReference type="PANTHER" id="PTHR33064:SF37">
    <property type="entry name" value="RIBONUCLEASE H"/>
    <property type="match status" value="1"/>
</dbReference>
<evidence type="ECO:0000256" key="8">
    <source>
        <dbReference type="PROSITE-ProRule" id="PRU00047"/>
    </source>
</evidence>
<keyword evidence="13" id="KW-1185">Reference proteome</keyword>
<dbReference type="Proteomes" id="UP001457282">
    <property type="component" value="Unassembled WGS sequence"/>
</dbReference>
<evidence type="ECO:0000256" key="4">
    <source>
        <dbReference type="ARBA" id="ARBA00022722"/>
    </source>
</evidence>
<sequence>MLRSEKLYELYEEAENCENLERLEQLVLEIQNFKIKREERKVQPYHMETGESSGITQVTTIIKEDGNVKIPKREGPTAVLLYYWKLDDTNLVDLLHRKLPEPWNVVVAKSMAKHPLERFTVGGVAERIRELLRKQCVENNKSKMARKQLKGNENFCYKILDVPTNWGCHKTNPPQKKRKDKFFSKRFKRNQNKNWKFKKSSNFNNKQSHKKKRFFKRKSSLPEKAEKKKCRCWLCKAEGHYANECPKKDKRTSKALLFEEYEEIIEEANMKGYEIAYSEDEDNQSIYSAYEYDSSSESDTESEEDYQREVYILKVKNWEESTTEEIMSSYRISPGTFVCDYCQCLESKEGQGSDILLGNDFLLQQTMKQNEAVIGFEKGNNTFWTARLKQAKSIVGPNFTSQYQRSQQNRGDYKLRFETVLQYKKQEELLTEDSSEEEEEDEEASFIHEHNIKYLQTKIEKQKVPTLEEIKRMLKQNIDIDPQKFWEKDPIVCELKLHDMNAICHVKAIPQYKEEDQKEFRKDITDLLEKKLIRPSTSSHHAPAFYVRNHAEEVRGKARMVIDYRDVNKKTVKDGYQIAQARVLINQLKGARVFSKFDAKSGFWQVKIHPDSIPLTAFGTPQGHYEWLVMPFGLKQAPSIFQRKMDNIFKHVAEFCVVYIDDILVFSKNREEHMKHLHEVVKLIVQHGIILGEKKIFFILDEVDFLGINIKNGEIKLQPHILEKIWKFPNKIS</sequence>
<dbReference type="PROSITE" id="PS50878">
    <property type="entry name" value="RT_POL"/>
    <property type="match status" value="1"/>
</dbReference>
<keyword evidence="6" id="KW-0378">Hydrolase</keyword>
<evidence type="ECO:0000256" key="3">
    <source>
        <dbReference type="ARBA" id="ARBA00022695"/>
    </source>
</evidence>
<dbReference type="GO" id="GO:0008270">
    <property type="term" value="F:zinc ion binding"/>
    <property type="evidence" value="ECO:0007669"/>
    <property type="project" value="UniProtKB-KW"/>
</dbReference>
<keyword evidence="8" id="KW-0479">Metal-binding</keyword>
<protein>
    <recommendedName>
        <fullName evidence="14">Polyprotein</fullName>
    </recommendedName>
</protein>
<keyword evidence="2" id="KW-0808">Transferase</keyword>
<dbReference type="FunFam" id="3.10.10.10:FF:000007">
    <property type="entry name" value="Retrovirus-related Pol polyprotein from transposon 17.6-like Protein"/>
    <property type="match status" value="1"/>
</dbReference>
<evidence type="ECO:0000256" key="6">
    <source>
        <dbReference type="ARBA" id="ARBA00022801"/>
    </source>
</evidence>
<name>A0AAW1WHJ7_RUBAR</name>
<dbReference type="SMART" id="SM00343">
    <property type="entry name" value="ZnF_C2HC"/>
    <property type="match status" value="1"/>
</dbReference>
<dbReference type="InterPro" id="IPR036875">
    <property type="entry name" value="Znf_CCHC_sf"/>
</dbReference>
<evidence type="ECO:0000313" key="12">
    <source>
        <dbReference type="EMBL" id="KAK9923009.1"/>
    </source>
</evidence>
<keyword evidence="7" id="KW-0695">RNA-directed DNA polymerase</keyword>
<feature type="compositionally biased region" description="Basic residues" evidence="9">
    <location>
        <begin position="207"/>
        <end position="219"/>
    </location>
</feature>